<keyword evidence="1" id="KW-1133">Transmembrane helix</keyword>
<feature type="transmembrane region" description="Helical" evidence="1">
    <location>
        <begin position="7"/>
        <end position="31"/>
    </location>
</feature>
<comment type="caution">
    <text evidence="2">The sequence shown here is derived from an EMBL/GenBank/DDBJ whole genome shotgun (WGS) entry which is preliminary data.</text>
</comment>
<evidence type="ECO:0000256" key="1">
    <source>
        <dbReference type="SAM" id="Phobius"/>
    </source>
</evidence>
<feature type="transmembrane region" description="Helical" evidence="1">
    <location>
        <begin position="82"/>
        <end position="104"/>
    </location>
</feature>
<reference evidence="2 3" key="1">
    <citation type="submission" date="2016-07" db="EMBL/GenBank/DDBJ databases">
        <title>Genomic analysis of zinc-resistant bacterium Mucilaginibacter pedocola TBZ30.</title>
        <authorList>
            <person name="Huang J."/>
            <person name="Tang J."/>
        </authorList>
    </citation>
    <scope>NUCLEOTIDE SEQUENCE [LARGE SCALE GENOMIC DNA]</scope>
    <source>
        <strain evidence="2 3">TBZ30</strain>
    </source>
</reference>
<accession>A0A1S9PD78</accession>
<dbReference type="AlphaFoldDB" id="A0A1S9PD78"/>
<sequence>MKPKRLIIELIVLAIIYTAVFFCYSVVYAQIYNSPDIANVYKTYSITPPSPPQILVFSTFCLISTVVYFIRSVVNRYKSNIVNVVLLVGNVFSVTALLGGYQAVIELEKAFI</sequence>
<organism evidence="2 3">
    <name type="scientific">Mucilaginibacter pedocola</name>
    <dbReference type="NCBI Taxonomy" id="1792845"/>
    <lineage>
        <taxon>Bacteria</taxon>
        <taxon>Pseudomonadati</taxon>
        <taxon>Bacteroidota</taxon>
        <taxon>Sphingobacteriia</taxon>
        <taxon>Sphingobacteriales</taxon>
        <taxon>Sphingobacteriaceae</taxon>
        <taxon>Mucilaginibacter</taxon>
    </lineage>
</organism>
<name>A0A1S9PD78_9SPHI</name>
<gene>
    <name evidence="2" type="ORF">BC343_09225</name>
</gene>
<keyword evidence="1" id="KW-0812">Transmembrane</keyword>
<protein>
    <recommendedName>
        <fullName evidence="4">DUF4386 domain-containing protein</fullName>
    </recommendedName>
</protein>
<dbReference type="Proteomes" id="UP000189739">
    <property type="component" value="Unassembled WGS sequence"/>
</dbReference>
<dbReference type="RefSeq" id="WP_078349530.1">
    <property type="nucleotide sequence ID" value="NZ_MBTF01000023.1"/>
</dbReference>
<evidence type="ECO:0000313" key="2">
    <source>
        <dbReference type="EMBL" id="OOQ58817.1"/>
    </source>
</evidence>
<keyword evidence="3" id="KW-1185">Reference proteome</keyword>
<feature type="transmembrane region" description="Helical" evidence="1">
    <location>
        <begin position="51"/>
        <end position="70"/>
    </location>
</feature>
<dbReference type="OrthoDB" id="767369at2"/>
<dbReference type="EMBL" id="MBTF01000023">
    <property type="protein sequence ID" value="OOQ58817.1"/>
    <property type="molecule type" value="Genomic_DNA"/>
</dbReference>
<proteinExistence type="predicted"/>
<evidence type="ECO:0008006" key="4">
    <source>
        <dbReference type="Google" id="ProtNLM"/>
    </source>
</evidence>
<keyword evidence="1" id="KW-0472">Membrane</keyword>
<evidence type="ECO:0000313" key="3">
    <source>
        <dbReference type="Proteomes" id="UP000189739"/>
    </source>
</evidence>
<dbReference type="STRING" id="1792845.BC343_09225"/>